<dbReference type="EMBL" id="MGDB01000109">
    <property type="protein sequence ID" value="OGL39964.1"/>
    <property type="molecule type" value="Genomic_DNA"/>
</dbReference>
<dbReference type="Gene3D" id="3.30.420.40">
    <property type="match status" value="2"/>
</dbReference>
<gene>
    <name evidence="2" type="ORF">A2042_00405</name>
</gene>
<name>A0A1F7RGA8_9BACT</name>
<dbReference type="AlphaFoldDB" id="A0A1F7RGA8"/>
<sequence>MFSSSKQVLGLDIGSSSIKAFQVTETRKGFELLKFTIKDVLPDSIVDGAIMDSASVVQVINEILKELKVKKLNACTSISGHSVIVKKISVTKMAETELRDAISLEAEQYIPFDIDDVNIDFQIIGDSKATEGQMEIILVAAKKEQINDYSNLIRETGLLPVIVDLDAFALQNCYEVNYEEEPEKTIALVNIGASSININILKNRISAFVRDIPLGGKQYTEAIQKEMQLSFAEAEKLKKFIAPQRQVPSEVECILNGVSDEICQEIKRSFDFFRTQTQEVGVDKIYLSGGSSKIPGFDKLLAERTGMEVKPLDPFRRIKINEKKFDLKLLKEITHMSCVGMGLAIRKFEGK</sequence>
<dbReference type="PIRSF" id="PIRSF019169">
    <property type="entry name" value="PilM"/>
    <property type="match status" value="1"/>
</dbReference>
<organism evidence="2 3">
    <name type="scientific">Candidatus Schekmanbacteria bacterium GWA2_38_11</name>
    <dbReference type="NCBI Taxonomy" id="1817876"/>
    <lineage>
        <taxon>Bacteria</taxon>
        <taxon>Candidatus Schekmaniibacteriota</taxon>
    </lineage>
</organism>
<reference evidence="2 3" key="1">
    <citation type="journal article" date="2016" name="Nat. Commun.">
        <title>Thousands of microbial genomes shed light on interconnected biogeochemical processes in an aquifer system.</title>
        <authorList>
            <person name="Anantharaman K."/>
            <person name="Brown C.T."/>
            <person name="Hug L.A."/>
            <person name="Sharon I."/>
            <person name="Castelle C.J."/>
            <person name="Probst A.J."/>
            <person name="Thomas B.C."/>
            <person name="Singh A."/>
            <person name="Wilkins M.J."/>
            <person name="Karaoz U."/>
            <person name="Brodie E.L."/>
            <person name="Williams K.H."/>
            <person name="Hubbard S.S."/>
            <person name="Banfield J.F."/>
        </authorList>
    </citation>
    <scope>NUCLEOTIDE SEQUENCE [LARGE SCALE GENOMIC DNA]</scope>
</reference>
<accession>A0A1F7RGA8</accession>
<dbReference type="CDD" id="cd24049">
    <property type="entry name" value="ASKHA_NBD_PilM"/>
    <property type="match status" value="1"/>
</dbReference>
<proteinExistence type="predicted"/>
<dbReference type="GO" id="GO:0051301">
    <property type="term" value="P:cell division"/>
    <property type="evidence" value="ECO:0007669"/>
    <property type="project" value="InterPro"/>
</dbReference>
<dbReference type="InterPro" id="IPR050696">
    <property type="entry name" value="FtsA/MreB"/>
</dbReference>
<dbReference type="SMART" id="SM00842">
    <property type="entry name" value="FtsA"/>
    <property type="match status" value="1"/>
</dbReference>
<evidence type="ECO:0000313" key="3">
    <source>
        <dbReference type="Proteomes" id="UP000178526"/>
    </source>
</evidence>
<dbReference type="InterPro" id="IPR043129">
    <property type="entry name" value="ATPase_NBD"/>
</dbReference>
<dbReference type="Pfam" id="PF11104">
    <property type="entry name" value="PilM_2"/>
    <property type="match status" value="1"/>
</dbReference>
<dbReference type="NCBIfam" id="TIGR01175">
    <property type="entry name" value="pilM"/>
    <property type="match status" value="1"/>
</dbReference>
<dbReference type="Gene3D" id="3.30.1490.300">
    <property type="match status" value="1"/>
</dbReference>
<dbReference type="PANTHER" id="PTHR32432:SF3">
    <property type="entry name" value="ETHANOLAMINE UTILIZATION PROTEIN EUTJ"/>
    <property type="match status" value="1"/>
</dbReference>
<dbReference type="SUPFAM" id="SSF53067">
    <property type="entry name" value="Actin-like ATPase domain"/>
    <property type="match status" value="2"/>
</dbReference>
<dbReference type="InterPro" id="IPR005883">
    <property type="entry name" value="PilM"/>
</dbReference>
<feature type="domain" description="SHS2" evidence="1">
    <location>
        <begin position="8"/>
        <end position="173"/>
    </location>
</feature>
<dbReference type="Proteomes" id="UP000178526">
    <property type="component" value="Unassembled WGS sequence"/>
</dbReference>
<dbReference type="PANTHER" id="PTHR32432">
    <property type="entry name" value="CELL DIVISION PROTEIN FTSA-RELATED"/>
    <property type="match status" value="1"/>
</dbReference>
<protein>
    <recommendedName>
        <fullName evidence="1">SHS2 domain-containing protein</fullName>
    </recommendedName>
</protein>
<evidence type="ECO:0000259" key="1">
    <source>
        <dbReference type="SMART" id="SM00842"/>
    </source>
</evidence>
<evidence type="ECO:0000313" key="2">
    <source>
        <dbReference type="EMBL" id="OGL39964.1"/>
    </source>
</evidence>
<dbReference type="InterPro" id="IPR003494">
    <property type="entry name" value="SHS2_FtsA"/>
</dbReference>
<comment type="caution">
    <text evidence="2">The sequence shown here is derived from an EMBL/GenBank/DDBJ whole genome shotgun (WGS) entry which is preliminary data.</text>
</comment>